<dbReference type="GO" id="GO:0005737">
    <property type="term" value="C:cytoplasm"/>
    <property type="evidence" value="ECO:0007669"/>
    <property type="project" value="TreeGrafter"/>
</dbReference>
<dbReference type="GO" id="GO:0008641">
    <property type="term" value="F:ubiquitin-like modifier activating enzyme activity"/>
    <property type="evidence" value="ECO:0007669"/>
    <property type="project" value="InterPro"/>
</dbReference>
<dbReference type="OrthoDB" id="7915at2157"/>
<proteinExistence type="inferred from homology"/>
<dbReference type="Proteomes" id="UP000292580">
    <property type="component" value="Unassembled WGS sequence"/>
</dbReference>
<evidence type="ECO:0000256" key="1">
    <source>
        <dbReference type="ARBA" id="ARBA00009919"/>
    </source>
</evidence>
<evidence type="ECO:0000259" key="2">
    <source>
        <dbReference type="Pfam" id="PF00899"/>
    </source>
</evidence>
<dbReference type="InterPro" id="IPR045886">
    <property type="entry name" value="ThiF/MoeB/HesA"/>
</dbReference>
<keyword evidence="4" id="KW-1185">Reference proteome</keyword>
<protein>
    <submittedName>
        <fullName evidence="3">Adenylyltransferase</fullName>
    </submittedName>
</protein>
<evidence type="ECO:0000313" key="3">
    <source>
        <dbReference type="EMBL" id="TAJ44532.1"/>
    </source>
</evidence>
<dbReference type="Pfam" id="PF00899">
    <property type="entry name" value="ThiF"/>
    <property type="match status" value="1"/>
</dbReference>
<dbReference type="PANTHER" id="PTHR10953:SF102">
    <property type="entry name" value="ADENYLYLTRANSFERASE AND SULFURTRANSFERASE MOCS3"/>
    <property type="match status" value="1"/>
</dbReference>
<keyword evidence="3" id="KW-0808">Transferase</keyword>
<dbReference type="PANTHER" id="PTHR10953">
    <property type="entry name" value="UBIQUITIN-ACTIVATING ENZYME E1"/>
    <property type="match status" value="1"/>
</dbReference>
<dbReference type="GO" id="GO:0004792">
    <property type="term" value="F:thiosulfate-cyanide sulfurtransferase activity"/>
    <property type="evidence" value="ECO:0007669"/>
    <property type="project" value="TreeGrafter"/>
</dbReference>
<dbReference type="FunFam" id="3.40.50.720:FF:000080">
    <property type="entry name" value="Thiazole biosynthesis adenylyltransferase ThiF"/>
    <property type="match status" value="1"/>
</dbReference>
<feature type="domain" description="THIF-type NAD/FAD binding fold" evidence="2">
    <location>
        <begin position="9"/>
        <end position="233"/>
    </location>
</feature>
<keyword evidence="3" id="KW-0548">Nucleotidyltransferase</keyword>
<sequence length="246" mass="25865">MLSSDRYIRQKETVGEGGQELLQAATVLIAGAGGLGSPAALYCAAAGVGRIRIVDHDAVEESNLNRQILHTGDAIGRPKVVSAAARIGALNDDVEIEPLRLRIDPESVGTVVRGADLIIDAMDSYESRYILNTAALAAGIPLIHGAVKGYYGQVTVIRPGVTPCLRCILPVPPAPEKTDVIGPTCGIVGSIQAMEAIKLITGEGKPLEGRVLLIDGKNGRADEMPVEREAECPDCGGIMRPPMEEL</sequence>
<dbReference type="CDD" id="cd00757">
    <property type="entry name" value="ThiF_MoeB_HesA_family"/>
    <property type="match status" value="1"/>
</dbReference>
<comment type="similarity">
    <text evidence="1">Belongs to the HesA/MoeB/ThiF family.</text>
</comment>
<dbReference type="SUPFAM" id="SSF69572">
    <property type="entry name" value="Activating enzymes of the ubiquitin-like proteins"/>
    <property type="match status" value="1"/>
</dbReference>
<dbReference type="EMBL" id="PGCL01000002">
    <property type="protein sequence ID" value="TAJ44532.1"/>
    <property type="molecule type" value="Genomic_DNA"/>
</dbReference>
<gene>
    <name evidence="3" type="ORF">CUJ86_04240</name>
</gene>
<accession>A0A483CN88</accession>
<reference evidence="3 4" key="1">
    <citation type="submission" date="2017-11" db="EMBL/GenBank/DDBJ databases">
        <title>Isolation and Characterization of Methanofollis Species from Methane Seep Offshore SW Taiwan.</title>
        <authorList>
            <person name="Teng N.-H."/>
            <person name="Lai M.-C."/>
            <person name="Chen S.-C."/>
        </authorList>
    </citation>
    <scope>NUCLEOTIDE SEQUENCE [LARGE SCALE GENOMIC DNA]</scope>
    <source>
        <strain evidence="3 4">FWC-SCC2</strain>
    </source>
</reference>
<dbReference type="InterPro" id="IPR000594">
    <property type="entry name" value="ThiF_NAD_FAD-bd"/>
</dbReference>
<dbReference type="RefSeq" id="WP_130646323.1">
    <property type="nucleotide sequence ID" value="NZ_PGCL01000002.1"/>
</dbReference>
<dbReference type="Gene3D" id="3.40.50.720">
    <property type="entry name" value="NAD(P)-binding Rossmann-like Domain"/>
    <property type="match status" value="1"/>
</dbReference>
<evidence type="ECO:0000313" key="4">
    <source>
        <dbReference type="Proteomes" id="UP000292580"/>
    </source>
</evidence>
<dbReference type="InterPro" id="IPR035985">
    <property type="entry name" value="Ubiquitin-activating_enz"/>
</dbReference>
<comment type="caution">
    <text evidence="3">The sequence shown here is derived from an EMBL/GenBank/DDBJ whole genome shotgun (WGS) entry which is preliminary data.</text>
</comment>
<organism evidence="3 4">
    <name type="scientific">Methanofollis fontis</name>
    <dbReference type="NCBI Taxonomy" id="2052832"/>
    <lineage>
        <taxon>Archaea</taxon>
        <taxon>Methanobacteriati</taxon>
        <taxon>Methanobacteriota</taxon>
        <taxon>Stenosarchaea group</taxon>
        <taxon>Methanomicrobia</taxon>
        <taxon>Methanomicrobiales</taxon>
        <taxon>Methanomicrobiaceae</taxon>
        <taxon>Methanofollis</taxon>
    </lineage>
</organism>
<dbReference type="GO" id="GO:0016779">
    <property type="term" value="F:nucleotidyltransferase activity"/>
    <property type="evidence" value="ECO:0007669"/>
    <property type="project" value="UniProtKB-KW"/>
</dbReference>
<dbReference type="AlphaFoldDB" id="A0A483CN88"/>
<name>A0A483CN88_9EURY</name>